<evidence type="ECO:0000313" key="4">
    <source>
        <dbReference type="Proteomes" id="UP000019250"/>
    </source>
</evidence>
<protein>
    <recommendedName>
        <fullName evidence="1">Segregation and condensation protein A</fullName>
    </recommendedName>
</protein>
<sequence>MSELVDIELEQRIQETESFVVHLDGFEGPLDLLLQLARTQKVDLAKISILQLVEQYLEIIESARKIRLELAADWLVMAAWLAWLKSCLLLPEKPVEGEETEQAVDILQERLEELERINQVAKWMSERPLLGSEVFVRGFYENHTEIDTSGVVLDISRFMGAYVGVARRKSKKKAWRLRSFNFWTVRDALSRLKRLLGQSHVPGWHVLDAFLPSYTSLQQNDTTPEMVSRQVKAAWSGTLLAGLELAKDGQIQLNQQEQFGRIQLRKYETNSIIEKENES</sequence>
<dbReference type="PATRIC" id="fig|1208583.4.peg.1339"/>
<organism evidence="3 4">
    <name type="scientific">Commensalibacter papalotli</name>
    <name type="common">ex Servin-Garciduenas et al. 2014</name>
    <dbReference type="NCBI Taxonomy" id="1208583"/>
    <lineage>
        <taxon>Bacteria</taxon>
        <taxon>Pseudomonadati</taxon>
        <taxon>Pseudomonadota</taxon>
        <taxon>Alphaproteobacteria</taxon>
        <taxon>Acetobacterales</taxon>
        <taxon>Acetobacteraceae</taxon>
    </lineage>
</organism>
<dbReference type="eggNOG" id="COG1354">
    <property type="taxonomic scope" value="Bacteria"/>
</dbReference>
<evidence type="ECO:0000256" key="2">
    <source>
        <dbReference type="SAM" id="Coils"/>
    </source>
</evidence>
<accession>W7E2N7</accession>
<dbReference type="Proteomes" id="UP000019250">
    <property type="component" value="Unassembled WGS sequence"/>
</dbReference>
<evidence type="ECO:0000256" key="1">
    <source>
        <dbReference type="ARBA" id="ARBA00044777"/>
    </source>
</evidence>
<dbReference type="OrthoDB" id="9793741at2"/>
<dbReference type="Pfam" id="PF02616">
    <property type="entry name" value="SMC_ScpA"/>
    <property type="match status" value="1"/>
</dbReference>
<dbReference type="EMBL" id="ATSX01000001">
    <property type="protein sequence ID" value="EUK19404.1"/>
    <property type="molecule type" value="Genomic_DNA"/>
</dbReference>
<dbReference type="InterPro" id="IPR003768">
    <property type="entry name" value="ScpA"/>
</dbReference>
<keyword evidence="4" id="KW-1185">Reference proteome</keyword>
<keyword evidence="2" id="KW-0175">Coiled coil</keyword>
<name>W7E2N7_9PROT</name>
<dbReference type="RefSeq" id="WP_034338419.1">
    <property type="nucleotide sequence ID" value="NZ_ATSX01000001.1"/>
</dbReference>
<evidence type="ECO:0000313" key="3">
    <source>
        <dbReference type="EMBL" id="EUK19404.1"/>
    </source>
</evidence>
<reference evidence="3 4" key="1">
    <citation type="journal article" date="2014" name="Genome Announc.">
        <title>Draft Genome Sequence of Commensalibacter papalotli MX01, a Symbiont Identified from the Guts of Overwintering Monarch Butterflies.</title>
        <authorList>
            <person name="Servin-Garciduenas L.E."/>
            <person name="Sanchez-Quinto A."/>
            <person name="Martinez-Romero E."/>
        </authorList>
    </citation>
    <scope>NUCLEOTIDE SEQUENCE [LARGE SCALE GENOMIC DNA]</scope>
    <source>
        <strain evidence="4">MX-MONARCH01</strain>
    </source>
</reference>
<proteinExistence type="predicted"/>
<comment type="caution">
    <text evidence="3">The sequence shown here is derived from an EMBL/GenBank/DDBJ whole genome shotgun (WGS) entry which is preliminary data.</text>
</comment>
<dbReference type="AlphaFoldDB" id="W7E2N7"/>
<gene>
    <name evidence="3" type="ORF">COMX_06620</name>
</gene>
<feature type="coiled-coil region" evidence="2">
    <location>
        <begin position="97"/>
        <end position="124"/>
    </location>
</feature>
<dbReference type="PANTHER" id="PTHR33969:SF2">
    <property type="entry name" value="SEGREGATION AND CONDENSATION PROTEIN A"/>
    <property type="match status" value="1"/>
</dbReference>
<dbReference type="Gene3D" id="6.10.250.2410">
    <property type="match status" value="1"/>
</dbReference>
<dbReference type="STRING" id="1208583.COMX_06620"/>
<dbReference type="PANTHER" id="PTHR33969">
    <property type="entry name" value="SEGREGATION AND CONDENSATION PROTEIN A"/>
    <property type="match status" value="1"/>
</dbReference>